<keyword evidence="1" id="KW-0472">Membrane</keyword>
<keyword evidence="1" id="KW-0812">Transmembrane</keyword>
<evidence type="ECO:0000313" key="3">
    <source>
        <dbReference type="Proteomes" id="UP000034690"/>
    </source>
</evidence>
<dbReference type="AlphaFoldDB" id="A0A0G0NLI6"/>
<evidence type="ECO:0000313" key="2">
    <source>
        <dbReference type="EMBL" id="KKR13651.1"/>
    </source>
</evidence>
<feature type="transmembrane region" description="Helical" evidence="1">
    <location>
        <begin position="6"/>
        <end position="26"/>
    </location>
</feature>
<proteinExistence type="predicted"/>
<protein>
    <submittedName>
        <fullName evidence="2">Uncharacterized protein</fullName>
    </submittedName>
</protein>
<name>A0A0G0NLI6_9BACT</name>
<organism evidence="2 3">
    <name type="scientific">Candidatus Woesebacteria bacterium GW2011_GWA1_39_21b</name>
    <dbReference type="NCBI Taxonomy" id="1618551"/>
    <lineage>
        <taxon>Bacteria</taxon>
        <taxon>Candidatus Woeseibacteriota</taxon>
    </lineage>
</organism>
<reference evidence="2 3" key="1">
    <citation type="journal article" date="2015" name="Nature">
        <title>rRNA introns, odd ribosomes, and small enigmatic genomes across a large radiation of phyla.</title>
        <authorList>
            <person name="Brown C.T."/>
            <person name="Hug L.A."/>
            <person name="Thomas B.C."/>
            <person name="Sharon I."/>
            <person name="Castelle C.J."/>
            <person name="Singh A."/>
            <person name="Wilkins M.J."/>
            <person name="Williams K.H."/>
            <person name="Banfield J.F."/>
        </authorList>
    </citation>
    <scope>NUCLEOTIDE SEQUENCE [LARGE SCALE GENOMIC DNA]</scope>
</reference>
<evidence type="ECO:0000256" key="1">
    <source>
        <dbReference type="SAM" id="Phobius"/>
    </source>
</evidence>
<gene>
    <name evidence="2" type="ORF">UT40_C0012G0017</name>
</gene>
<comment type="caution">
    <text evidence="2">The sequence shown here is derived from an EMBL/GenBank/DDBJ whole genome shotgun (WGS) entry which is preliminary data.</text>
</comment>
<dbReference type="Proteomes" id="UP000034690">
    <property type="component" value="Unassembled WGS sequence"/>
</dbReference>
<feature type="transmembrane region" description="Helical" evidence="1">
    <location>
        <begin position="38"/>
        <end position="56"/>
    </location>
</feature>
<accession>A0A0G0NLI6</accession>
<dbReference type="EMBL" id="LBWQ01000012">
    <property type="protein sequence ID" value="KKR13651.1"/>
    <property type="molecule type" value="Genomic_DNA"/>
</dbReference>
<sequence length="82" mass="9576">MTNFLLKLFATLVIGIVAAFIYLFKIILNYSSEEIKPYIIFLLIIFIMAAPLFVYYTRSTIFLGILSLFHKIVRKINKHSDK</sequence>
<keyword evidence="1" id="KW-1133">Transmembrane helix</keyword>